<reference evidence="1 2" key="1">
    <citation type="journal article" date="2014" name="Int. J. Syst. Evol. Microbiol.">
        <title>Complete genome of a new Firmicutes species belonging to the dominant human colonic microbiota ('Ruminococcus bicirculans') reveals two chromosomes and a selective capacity to utilize plant glucans.</title>
        <authorList>
            <consortium name="NISC Comparative Sequencing Program"/>
            <person name="Wegmann U."/>
            <person name="Louis P."/>
            <person name="Goesmann A."/>
            <person name="Henrissat B."/>
            <person name="Duncan S.H."/>
            <person name="Flint H.J."/>
        </authorList>
    </citation>
    <scope>NUCLEOTIDE SEQUENCE [LARGE SCALE GENOMIC DNA]</scope>
    <source>
        <strain evidence="1 2">80/3</strain>
    </source>
</reference>
<dbReference type="Proteomes" id="UP000027600">
    <property type="component" value="Chromosome I"/>
</dbReference>
<accession>A0ABP1WHN0</accession>
<organism evidence="1 2">
    <name type="scientific">Ruminococcus bicirculans</name>
    <name type="common">ex Wegman et al. 2014</name>
    <dbReference type="NCBI Taxonomy" id="1160721"/>
    <lineage>
        <taxon>Bacteria</taxon>
        <taxon>Bacillati</taxon>
        <taxon>Bacillota</taxon>
        <taxon>Clostridia</taxon>
        <taxon>Eubacteriales</taxon>
        <taxon>Oscillospiraceae</taxon>
        <taxon>Ruminococcus</taxon>
    </lineage>
</organism>
<dbReference type="RefSeq" id="WP_158455131.1">
    <property type="nucleotide sequence ID" value="NZ_HF545616.1"/>
</dbReference>
<name>A0ABP1WHN0_9FIRM</name>
<gene>
    <name evidence="1" type="ORF">RBI_I01595</name>
</gene>
<evidence type="ECO:0000313" key="2">
    <source>
        <dbReference type="Proteomes" id="UP000027600"/>
    </source>
</evidence>
<sequence>MDTAKLKEIEEQLETIYDELTIFKGRYIDEDNEDNIDEALSSIQQAIDAVGCLRSEL</sequence>
<dbReference type="EMBL" id="HF545616">
    <property type="protein sequence ID" value="CCO05297.1"/>
    <property type="molecule type" value="Genomic_DNA"/>
</dbReference>
<evidence type="ECO:0008006" key="3">
    <source>
        <dbReference type="Google" id="ProtNLM"/>
    </source>
</evidence>
<proteinExistence type="predicted"/>
<keyword evidence="2" id="KW-1185">Reference proteome</keyword>
<protein>
    <recommendedName>
        <fullName evidence="3">Peptide chain release factor 2</fullName>
    </recommendedName>
</protein>
<evidence type="ECO:0000313" key="1">
    <source>
        <dbReference type="EMBL" id="CCO05297.1"/>
    </source>
</evidence>